<comment type="PTM">
    <text evidence="6 7">An intermediate of this reaction is the autophosphorylated ppk in which a phosphate is covalently linked to a histidine residue through a N-P bond.</text>
</comment>
<keyword evidence="3 6" id="KW-0547">Nucleotide-binding</keyword>
<evidence type="ECO:0000256" key="4">
    <source>
        <dbReference type="ARBA" id="ARBA00022777"/>
    </source>
</evidence>
<feature type="binding site" evidence="6">
    <location>
        <position position="404"/>
    </location>
    <ligand>
        <name>Mg(2+)</name>
        <dbReference type="ChEBI" id="CHEBI:18420"/>
    </ligand>
</feature>
<keyword evidence="5 6" id="KW-0067">ATP-binding</keyword>
<feature type="binding site" evidence="6">
    <location>
        <position position="46"/>
    </location>
    <ligand>
        <name>ATP</name>
        <dbReference type="ChEBI" id="CHEBI:30616"/>
    </ligand>
</feature>
<keyword evidence="2 6" id="KW-0808">Transferase</keyword>
<reference evidence="12" key="2">
    <citation type="journal article" date="2021" name="PeerJ">
        <title>Extensive microbial diversity within the chicken gut microbiome revealed by metagenomics and culture.</title>
        <authorList>
            <person name="Gilroy R."/>
            <person name="Ravi A."/>
            <person name="Getino M."/>
            <person name="Pursley I."/>
            <person name="Horton D.L."/>
            <person name="Alikhan N.F."/>
            <person name="Baker D."/>
            <person name="Gharbi K."/>
            <person name="Hall N."/>
            <person name="Watson M."/>
            <person name="Adriaenssens E.M."/>
            <person name="Foster-Nyarko E."/>
            <person name="Jarju S."/>
            <person name="Secka A."/>
            <person name="Antonio M."/>
            <person name="Oren A."/>
            <person name="Chaudhuri R.R."/>
            <person name="La Ragione R."/>
            <person name="Hildebrand F."/>
            <person name="Pallen M.J."/>
        </authorList>
    </citation>
    <scope>NUCLEOTIDE SEQUENCE</scope>
    <source>
        <strain evidence="12">ChiBcec15-4380</strain>
    </source>
</reference>
<dbReference type="InterPro" id="IPR025198">
    <property type="entry name" value="PPK_N_dom"/>
</dbReference>
<reference evidence="12" key="1">
    <citation type="submission" date="2020-10" db="EMBL/GenBank/DDBJ databases">
        <authorList>
            <person name="Gilroy R."/>
        </authorList>
    </citation>
    <scope>NUCLEOTIDE SEQUENCE</scope>
    <source>
        <strain evidence="12">ChiBcec15-4380</strain>
    </source>
</reference>
<dbReference type="Gene3D" id="3.30.870.10">
    <property type="entry name" value="Endonuclease Chain A"/>
    <property type="match status" value="2"/>
</dbReference>
<dbReference type="SUPFAM" id="SSF140356">
    <property type="entry name" value="PPK N-terminal domain-like"/>
    <property type="match status" value="1"/>
</dbReference>
<accession>A0A9D1IXY3</accession>
<comment type="cofactor">
    <cofactor evidence="6">
        <name>Mg(2+)</name>
        <dbReference type="ChEBI" id="CHEBI:18420"/>
    </cofactor>
</comment>
<dbReference type="GO" id="GO:0046872">
    <property type="term" value="F:metal ion binding"/>
    <property type="evidence" value="ECO:0007669"/>
    <property type="project" value="UniProtKB-KW"/>
</dbReference>
<dbReference type="InterPro" id="IPR036830">
    <property type="entry name" value="PP_kinase_middle_dom_sf"/>
</dbReference>
<evidence type="ECO:0000256" key="7">
    <source>
        <dbReference type="RuleBase" id="RU003800"/>
    </source>
</evidence>
<evidence type="ECO:0000313" key="12">
    <source>
        <dbReference type="EMBL" id="HIR51517.1"/>
    </source>
</evidence>
<protein>
    <recommendedName>
        <fullName evidence="6 7">Polyphosphate kinase</fullName>
        <ecNumber evidence="6 7">2.7.4.1</ecNumber>
    </recommendedName>
    <alternativeName>
        <fullName evidence="6">ATP-polyphosphate phosphotransferase</fullName>
    </alternativeName>
    <alternativeName>
        <fullName evidence="6">Polyphosphoric acid kinase</fullName>
    </alternativeName>
</protein>
<dbReference type="CDD" id="cd09166">
    <property type="entry name" value="PLDc_PPK1_C1_unchar"/>
    <property type="match status" value="1"/>
</dbReference>
<keyword evidence="4 6" id="KW-0418">Kinase</keyword>
<name>A0A9D1IXY3_9FIRM</name>
<feature type="domain" description="Polyphosphate kinase middle" evidence="8">
    <location>
        <begin position="124"/>
        <end position="299"/>
    </location>
</feature>
<evidence type="ECO:0000256" key="3">
    <source>
        <dbReference type="ARBA" id="ARBA00022741"/>
    </source>
</evidence>
<evidence type="ECO:0000256" key="5">
    <source>
        <dbReference type="ARBA" id="ARBA00022840"/>
    </source>
</evidence>
<evidence type="ECO:0000259" key="8">
    <source>
        <dbReference type="Pfam" id="PF02503"/>
    </source>
</evidence>
<dbReference type="Pfam" id="PF17941">
    <property type="entry name" value="PP_kinase_C_1"/>
    <property type="match status" value="1"/>
</dbReference>
<dbReference type="Proteomes" id="UP000824239">
    <property type="component" value="Unassembled WGS sequence"/>
</dbReference>
<dbReference type="Gene3D" id="3.30.1840.10">
    <property type="entry name" value="Polyphosphate kinase middle domain"/>
    <property type="match status" value="1"/>
</dbReference>
<dbReference type="EC" id="2.7.4.1" evidence="6 7"/>
<evidence type="ECO:0000259" key="10">
    <source>
        <dbReference type="Pfam" id="PF13090"/>
    </source>
</evidence>
<evidence type="ECO:0000259" key="11">
    <source>
        <dbReference type="Pfam" id="PF17941"/>
    </source>
</evidence>
<dbReference type="NCBIfam" id="NF003921">
    <property type="entry name" value="PRK05443.2-2"/>
    <property type="match status" value="1"/>
</dbReference>
<dbReference type="Pfam" id="PF02503">
    <property type="entry name" value="PP_kinase"/>
    <property type="match status" value="1"/>
</dbReference>
<comment type="caution">
    <text evidence="12">The sequence shown here is derived from an EMBL/GenBank/DDBJ whole genome shotgun (WGS) entry which is preliminary data.</text>
</comment>
<evidence type="ECO:0000259" key="9">
    <source>
        <dbReference type="Pfam" id="PF13089"/>
    </source>
</evidence>
<feature type="domain" description="Polyphosphate kinase C-terminal" evidence="11">
    <location>
        <begin position="331"/>
        <end position="490"/>
    </location>
</feature>
<feature type="binding site" evidence="6">
    <location>
        <position position="560"/>
    </location>
    <ligand>
        <name>ATP</name>
        <dbReference type="ChEBI" id="CHEBI:30616"/>
    </ligand>
</feature>
<feature type="binding site" evidence="6">
    <location>
        <position position="588"/>
    </location>
    <ligand>
        <name>ATP</name>
        <dbReference type="ChEBI" id="CHEBI:30616"/>
    </ligand>
</feature>
<comment type="function">
    <text evidence="6 7">Catalyzes the reversible transfer of the terminal phosphate of ATP to form a long-chain polyphosphate (polyP).</text>
</comment>
<dbReference type="GO" id="GO:0006799">
    <property type="term" value="P:polyphosphate biosynthetic process"/>
    <property type="evidence" value="ECO:0007669"/>
    <property type="project" value="UniProtKB-UniRule"/>
</dbReference>
<keyword evidence="1 6" id="KW-0597">Phosphoprotein</keyword>
<dbReference type="GO" id="GO:0009358">
    <property type="term" value="C:polyphosphate kinase complex"/>
    <property type="evidence" value="ECO:0007669"/>
    <property type="project" value="InterPro"/>
</dbReference>
<dbReference type="InterPro" id="IPR024953">
    <property type="entry name" value="PP_kinase_middle"/>
</dbReference>
<dbReference type="Pfam" id="PF13090">
    <property type="entry name" value="PP_kinase_C"/>
    <property type="match status" value="1"/>
</dbReference>
<dbReference type="PIRSF" id="PIRSF015589">
    <property type="entry name" value="PP_kinase"/>
    <property type="match status" value="1"/>
</dbReference>
<dbReference type="NCBIfam" id="TIGR03705">
    <property type="entry name" value="poly_P_kin"/>
    <property type="match status" value="1"/>
</dbReference>
<evidence type="ECO:0000313" key="13">
    <source>
        <dbReference type="Proteomes" id="UP000824239"/>
    </source>
</evidence>
<organism evidence="12 13">
    <name type="scientific">Candidatus Avoscillospira avicola</name>
    <dbReference type="NCBI Taxonomy" id="2840706"/>
    <lineage>
        <taxon>Bacteria</taxon>
        <taxon>Bacillati</taxon>
        <taxon>Bacillota</taxon>
        <taxon>Clostridia</taxon>
        <taxon>Eubacteriales</taxon>
        <taxon>Oscillospiraceae</taxon>
        <taxon>Oscillospiraceae incertae sedis</taxon>
        <taxon>Candidatus Avoscillospira</taxon>
    </lineage>
</organism>
<evidence type="ECO:0000256" key="2">
    <source>
        <dbReference type="ARBA" id="ARBA00022679"/>
    </source>
</evidence>
<dbReference type="AlphaFoldDB" id="A0A9D1IXY3"/>
<dbReference type="PANTHER" id="PTHR30218:SF0">
    <property type="entry name" value="POLYPHOSPHATE KINASE"/>
    <property type="match status" value="1"/>
</dbReference>
<comment type="catalytic activity">
    <reaction evidence="6 7">
        <text>[phosphate](n) + ATP = [phosphate](n+1) + ADP</text>
        <dbReference type="Rhea" id="RHEA:19573"/>
        <dbReference type="Rhea" id="RHEA-COMP:9859"/>
        <dbReference type="Rhea" id="RHEA-COMP:14280"/>
        <dbReference type="ChEBI" id="CHEBI:16838"/>
        <dbReference type="ChEBI" id="CHEBI:30616"/>
        <dbReference type="ChEBI" id="CHEBI:456216"/>
        <dbReference type="EC" id="2.7.4.1"/>
    </reaction>
</comment>
<evidence type="ECO:0000256" key="6">
    <source>
        <dbReference type="HAMAP-Rule" id="MF_00347"/>
    </source>
</evidence>
<dbReference type="SUPFAM" id="SSF143724">
    <property type="entry name" value="PHP14-like"/>
    <property type="match status" value="1"/>
</dbReference>
<dbReference type="EMBL" id="DVHE01000075">
    <property type="protein sequence ID" value="HIR51517.1"/>
    <property type="molecule type" value="Genomic_DNA"/>
</dbReference>
<feature type="domain" description="Polyphosphate kinase C-terminal" evidence="10">
    <location>
        <begin position="502"/>
        <end position="660"/>
    </location>
</feature>
<gene>
    <name evidence="12" type="primary">ppk1</name>
    <name evidence="6" type="synonym">ppk</name>
    <name evidence="12" type="ORF">IAA53_09655</name>
</gene>
<dbReference type="InterPro" id="IPR025200">
    <property type="entry name" value="PPK_C_dom2"/>
</dbReference>
<dbReference type="InterPro" id="IPR036832">
    <property type="entry name" value="PPK_N_dom_sf"/>
</dbReference>
<dbReference type="GO" id="GO:0005524">
    <property type="term" value="F:ATP binding"/>
    <property type="evidence" value="ECO:0007669"/>
    <property type="project" value="UniProtKB-KW"/>
</dbReference>
<feature type="binding site" evidence="6">
    <location>
        <position position="467"/>
    </location>
    <ligand>
        <name>ATP</name>
        <dbReference type="ChEBI" id="CHEBI:30616"/>
    </ligand>
</feature>
<dbReference type="HAMAP" id="MF_00347">
    <property type="entry name" value="Polyphosphate_kinase"/>
    <property type="match status" value="1"/>
</dbReference>
<dbReference type="InterPro" id="IPR041108">
    <property type="entry name" value="PP_kinase_C_1"/>
</dbReference>
<sequence>MPEKLPYTQNRELSWLRFNDRVLEEAMDATVPLLERLKFVAIFTSNLDEFFMIRVGSLYDLSLVNPESVDRKSGMTPQEQLSAIYRAVRPLYAKRERCFYDIASQLQVHGIHYLRFKDLRPDEVKFVKQYFKQSIAPVLSPQIVDTHHPFPHLQNKVPHVVARLKYKGNETFGCVPIPSVLPSVLYLPGSTVRFLTVAEIVQEYLDHLFPGYTCVERVRLCLTRNADITTDEESVDYFGDFREKMQKVLGKRRRLAPVRLELSGVISPELEAYLCAKISLEHHQIYITKAPFNLSFAYELGGKLSEARRSLLSYPAFTPQTPGILPPQEKMLRLVQREDLLLSYPYESMNPFLQLIKEAANDPAVVSIKITIYRLASKAKLVDYLCTAAENGKDVTVLIELRARFDEQNNIDWSERLEEAGCTIIYGFEGYKVHSKICLITRREHGTIRYITQIGTGNYNEKTAAMYTDLSLITADQDIGQDANEFFKNMMIGNLQGQYQHLLVAPVCLKSTLLRLMDEEIAKGPRGRMCFKLNSVTDLDLMEKLRDASQAGVEITMIVRGICCILPGIPGETENLHIRSIVGRYLEHSRVYCFGEGASEKMYIASADFMTRNTERRVEVACPIYDKRVQEKIHHILSLCLQDNIRARILEPDGSYSHVPGGEVPIDCQKQLMADAIDASVPVEGKPTLWSRVKDAFSKKKS</sequence>
<feature type="active site" description="Phosphohistidine intermediate" evidence="6">
    <location>
        <position position="434"/>
    </location>
</feature>
<dbReference type="GO" id="GO:0008976">
    <property type="term" value="F:polyphosphate kinase activity"/>
    <property type="evidence" value="ECO:0007669"/>
    <property type="project" value="UniProtKB-UniRule"/>
</dbReference>
<dbReference type="NCBIfam" id="NF003917">
    <property type="entry name" value="PRK05443.1-1"/>
    <property type="match status" value="1"/>
</dbReference>
<evidence type="ECO:0000256" key="1">
    <source>
        <dbReference type="ARBA" id="ARBA00022553"/>
    </source>
</evidence>
<comment type="similarity">
    <text evidence="6 7">Belongs to the polyphosphate kinase 1 (PPK1) family.</text>
</comment>
<dbReference type="Gene3D" id="1.20.58.310">
    <property type="entry name" value="Polyphosphate kinase N-terminal domain"/>
    <property type="match status" value="1"/>
</dbReference>
<dbReference type="InterPro" id="IPR003414">
    <property type="entry name" value="PP_kinase"/>
</dbReference>
<dbReference type="SUPFAM" id="SSF56024">
    <property type="entry name" value="Phospholipase D/nuclease"/>
    <property type="match status" value="2"/>
</dbReference>
<keyword evidence="6" id="KW-0479">Metal-binding</keyword>
<proteinExistence type="inferred from homology"/>
<keyword evidence="6" id="KW-0460">Magnesium</keyword>
<feature type="binding site" evidence="6">
    <location>
        <position position="374"/>
    </location>
    <ligand>
        <name>Mg(2+)</name>
        <dbReference type="ChEBI" id="CHEBI:18420"/>
    </ligand>
</feature>
<dbReference type="PANTHER" id="PTHR30218">
    <property type="entry name" value="POLYPHOSPHATE KINASE"/>
    <property type="match status" value="1"/>
</dbReference>
<feature type="domain" description="Polyphosphate kinase N-terminal" evidence="9">
    <location>
        <begin position="9"/>
        <end position="113"/>
    </location>
</feature>
<dbReference type="Pfam" id="PF13089">
    <property type="entry name" value="PP_kinase_N"/>
    <property type="match status" value="1"/>
</dbReference>